<name>A0ABY8XRQ2_9PSEU</name>
<feature type="signal peptide" evidence="1">
    <location>
        <begin position="1"/>
        <end position="35"/>
    </location>
</feature>
<evidence type="ECO:0008006" key="4">
    <source>
        <dbReference type="Google" id="ProtNLM"/>
    </source>
</evidence>
<sequence>MGSGRSTLPARAGVLAVTAAVVTAGSALLAAPASATTYTSIQSTSWSYIDSAQPKTSFVNPAGDAPIGAKITPDRKKHVSKSYFTFDLTGLRGAKVLSAELSGKETTVADCSVPRGTELWVTAPARKAPTWDAQPRELSKLDGPGSLDVCPSDYLDWDAAPALQQAIDAGLPSLTLVLRLPDGQQYNPRFARTYRPMLYVSLQKNQPPATPTALKTGQHPCAGNPLVRPGGAALSATVSDPDDMNFSAEFAWWPVDHPDQRTTGTDDVYGSLSAYYDPGSQLADGVTYEWQVRAKDSLAASEWSGTCRFTTDFKAPAAGPVITSPDYDYSDITKGGTGIPGSFTFDAQGDTDVVGFTWGGGYVPADHPGGQATVQYTPTRSGPQDMYAWSVDAAGNTSPSGGYRFWVGSNEPAVACTPSSDYVGVPRQCTFSPRGNGGATAYAWKFNDGAETTVAAGPDGTATVTVTPAEPEQFQTLTVRTRLTNGNLTAATTHHPGIRLGEPTVDVPEGVRVGAPAEFTFHAVLPGSTTFGYSWDGGETVTVPALADGTAKAMITPAESGYHQLTVFSTTASGVRSGSTDTYVDVASNQPTVTSTDYPEYVESGGTTIPGQFTFTSPVPGVVSYTYVLEDDAPVTVPAGTDGSATVTLTPLHAYSHTLLVTSTFGDGTQSETRRYYFLAKQISPQMTCDTNGYLRPGQEVHCTFTTTQPNAVAFRYVLGAQPEATVPATDGTGTMTFTVPADQTASSISLYVRSVNALGLLSDPLSTGFSVDLGSGTASARHAV</sequence>
<accession>A0ABY8XRQ2</accession>
<proteinExistence type="predicted"/>
<keyword evidence="3" id="KW-1185">Reference proteome</keyword>
<evidence type="ECO:0000313" key="2">
    <source>
        <dbReference type="EMBL" id="WIV58197.1"/>
    </source>
</evidence>
<evidence type="ECO:0000256" key="1">
    <source>
        <dbReference type="SAM" id="SignalP"/>
    </source>
</evidence>
<feature type="chain" id="PRO_5046527060" description="PKD domain-containing protein" evidence="1">
    <location>
        <begin position="36"/>
        <end position="785"/>
    </location>
</feature>
<protein>
    <recommendedName>
        <fullName evidence="4">PKD domain-containing protein</fullName>
    </recommendedName>
</protein>
<evidence type="ECO:0000313" key="3">
    <source>
        <dbReference type="Proteomes" id="UP001227101"/>
    </source>
</evidence>
<dbReference type="EMBL" id="CP127173">
    <property type="protein sequence ID" value="WIV58197.1"/>
    <property type="molecule type" value="Genomic_DNA"/>
</dbReference>
<reference evidence="2 3" key="1">
    <citation type="submission" date="2023-06" db="EMBL/GenBank/DDBJ databases">
        <authorList>
            <person name="Oyuntsetseg B."/>
            <person name="Kim S.B."/>
        </authorList>
    </citation>
    <scope>NUCLEOTIDE SEQUENCE [LARGE SCALE GENOMIC DNA]</scope>
    <source>
        <strain evidence="2 3">2-2</strain>
    </source>
</reference>
<dbReference type="RefSeq" id="WP_285455541.1">
    <property type="nucleotide sequence ID" value="NZ_CP127173.1"/>
</dbReference>
<gene>
    <name evidence="2" type="ORF">QP939_05920</name>
</gene>
<keyword evidence="1" id="KW-0732">Signal</keyword>
<dbReference type="Proteomes" id="UP001227101">
    <property type="component" value="Chromosome"/>
</dbReference>
<organism evidence="2 3">
    <name type="scientific">Amycolatopsis nalaikhensis</name>
    <dbReference type="NCBI Taxonomy" id="715472"/>
    <lineage>
        <taxon>Bacteria</taxon>
        <taxon>Bacillati</taxon>
        <taxon>Actinomycetota</taxon>
        <taxon>Actinomycetes</taxon>
        <taxon>Pseudonocardiales</taxon>
        <taxon>Pseudonocardiaceae</taxon>
        <taxon>Amycolatopsis</taxon>
    </lineage>
</organism>